<protein>
    <submittedName>
        <fullName evidence="8">Polysulfide reductase</fullName>
    </submittedName>
</protein>
<feature type="transmembrane region" description="Helical" evidence="7">
    <location>
        <begin position="107"/>
        <end position="125"/>
    </location>
</feature>
<comment type="similarity">
    <text evidence="2">Belongs to the NrfD family.</text>
</comment>
<dbReference type="Proteomes" id="UP000428260">
    <property type="component" value="Chromosome"/>
</dbReference>
<evidence type="ECO:0000256" key="6">
    <source>
        <dbReference type="ARBA" id="ARBA00023136"/>
    </source>
</evidence>
<feature type="transmembrane region" description="Helical" evidence="7">
    <location>
        <begin position="34"/>
        <end position="52"/>
    </location>
</feature>
<feature type="transmembrane region" description="Helical" evidence="7">
    <location>
        <begin position="247"/>
        <end position="270"/>
    </location>
</feature>
<proteinExistence type="inferred from homology"/>
<dbReference type="KEGG" id="mcos:GM418_06015"/>
<keyword evidence="9" id="KW-1185">Reference proteome</keyword>
<keyword evidence="5 7" id="KW-1133">Transmembrane helix</keyword>
<gene>
    <name evidence="8" type="ORF">GM418_06015</name>
</gene>
<evidence type="ECO:0000256" key="5">
    <source>
        <dbReference type="ARBA" id="ARBA00022989"/>
    </source>
</evidence>
<accession>A0A6I6JQC7</accession>
<evidence type="ECO:0000313" key="8">
    <source>
        <dbReference type="EMBL" id="QGY43230.1"/>
    </source>
</evidence>
<comment type="subcellular location">
    <subcellularLocation>
        <location evidence="1">Cell membrane</location>
        <topology evidence="1">Multi-pass membrane protein</topology>
    </subcellularLocation>
</comment>
<feature type="transmembrane region" description="Helical" evidence="7">
    <location>
        <begin position="358"/>
        <end position="380"/>
    </location>
</feature>
<dbReference type="PANTHER" id="PTHR43044">
    <property type="match status" value="1"/>
</dbReference>
<name>A0A6I6JQC7_9BACT</name>
<feature type="transmembrane region" description="Helical" evidence="7">
    <location>
        <begin position="145"/>
        <end position="169"/>
    </location>
</feature>
<dbReference type="RefSeq" id="WP_158864153.1">
    <property type="nucleotide sequence ID" value="NZ_CP046401.1"/>
</dbReference>
<feature type="transmembrane region" description="Helical" evidence="7">
    <location>
        <begin position="329"/>
        <end position="351"/>
    </location>
</feature>
<dbReference type="Pfam" id="PF03916">
    <property type="entry name" value="NrfD"/>
    <property type="match status" value="1"/>
</dbReference>
<evidence type="ECO:0000256" key="3">
    <source>
        <dbReference type="ARBA" id="ARBA00022475"/>
    </source>
</evidence>
<evidence type="ECO:0000256" key="1">
    <source>
        <dbReference type="ARBA" id="ARBA00004651"/>
    </source>
</evidence>
<keyword evidence="4 7" id="KW-0812">Transmembrane</keyword>
<dbReference type="Gene3D" id="1.20.1630.10">
    <property type="entry name" value="Formate dehydrogenase/DMSO reductase domain"/>
    <property type="match status" value="1"/>
</dbReference>
<evidence type="ECO:0000256" key="4">
    <source>
        <dbReference type="ARBA" id="ARBA00022692"/>
    </source>
</evidence>
<feature type="transmembrane region" description="Helical" evidence="7">
    <location>
        <begin position="400"/>
        <end position="425"/>
    </location>
</feature>
<dbReference type="AlphaFoldDB" id="A0A6I6JQC7"/>
<evidence type="ECO:0000256" key="2">
    <source>
        <dbReference type="ARBA" id="ARBA00008929"/>
    </source>
</evidence>
<organism evidence="8 9">
    <name type="scientific">Maribellus comscasis</name>
    <dbReference type="NCBI Taxonomy" id="2681766"/>
    <lineage>
        <taxon>Bacteria</taxon>
        <taxon>Pseudomonadati</taxon>
        <taxon>Bacteroidota</taxon>
        <taxon>Bacteroidia</taxon>
        <taxon>Marinilabiliales</taxon>
        <taxon>Prolixibacteraceae</taxon>
        <taxon>Maribellus</taxon>
    </lineage>
</organism>
<feature type="transmembrane region" description="Helical" evidence="7">
    <location>
        <begin position="214"/>
        <end position="235"/>
    </location>
</feature>
<evidence type="ECO:0000313" key="9">
    <source>
        <dbReference type="Proteomes" id="UP000428260"/>
    </source>
</evidence>
<dbReference type="InterPro" id="IPR005614">
    <property type="entry name" value="NrfD-like"/>
</dbReference>
<dbReference type="GO" id="GO:0005886">
    <property type="term" value="C:plasma membrane"/>
    <property type="evidence" value="ECO:0007669"/>
    <property type="project" value="UniProtKB-SubCell"/>
</dbReference>
<dbReference type="PANTHER" id="PTHR43044:SF2">
    <property type="entry name" value="POLYSULPHIDE REDUCTASE NRFD"/>
    <property type="match status" value="1"/>
</dbReference>
<dbReference type="EMBL" id="CP046401">
    <property type="protein sequence ID" value="QGY43230.1"/>
    <property type="molecule type" value="Genomic_DNA"/>
</dbReference>
<feature type="transmembrane region" description="Helical" evidence="7">
    <location>
        <begin position="72"/>
        <end position="95"/>
    </location>
</feature>
<feature type="transmembrane region" description="Helical" evidence="7">
    <location>
        <begin position="291"/>
        <end position="309"/>
    </location>
</feature>
<sequence length="453" mass="51634">MNTIKSPEESRKVLDTIFSDLTRSITHKDELTRFWFFILIMFAGVGLWGWIIQIDKGLGVTGMRDYVSWGMYIANFVFFVAISLIGFLISSALHLLKISWSKPISRVAEQIAIAGVALAGIIIVMDMGRPDRFLNVFLHGRFASPIIWDVTVVTTYLTISALLFFLPLIPDLALLRDRMTGKVPTWKLKIYTILALGWKGNPEQYKTVYHAMRILMILIIPVGLSIHTVTSWLFAATLRSGWDTTIMGPYFVAGAFVAGAAAVVILMYIYRLRYGLKNYFEDFHFDYMGKLLVFVSLVYLYFNINEFLVPGYKMKTAEGVHLQNLFTGAFASMFWLVQVAGLIIPILLMLIKFFRKPLPLTIISVVVLIAAWFKRYLIVIPTMEHPFLPVQNVPDYFKSYAPTSIEIMITLFSVFAALLIITVLAKLFPVITIWEYAEEKGVDKKYFSKQPKN</sequence>
<keyword evidence="6 7" id="KW-0472">Membrane</keyword>
<reference evidence="8 9" key="1">
    <citation type="submission" date="2019-11" db="EMBL/GenBank/DDBJ databases">
        <authorList>
            <person name="Zheng R.K."/>
            <person name="Sun C.M."/>
        </authorList>
    </citation>
    <scope>NUCLEOTIDE SEQUENCE [LARGE SCALE GENOMIC DNA]</scope>
    <source>
        <strain evidence="8 9">WC007</strain>
    </source>
</reference>
<evidence type="ECO:0000256" key="7">
    <source>
        <dbReference type="SAM" id="Phobius"/>
    </source>
</evidence>
<keyword evidence="3" id="KW-1003">Cell membrane</keyword>